<dbReference type="AlphaFoldDB" id="A0AAE3JDC2"/>
<keyword evidence="1" id="KW-0812">Transmembrane</keyword>
<reference evidence="2 3" key="1">
    <citation type="submission" date="2021-10" db="EMBL/GenBank/DDBJ databases">
        <title>Anaerobic single-cell dispensing facilitates the cultivation of human gut bacteria.</title>
        <authorList>
            <person name="Afrizal A."/>
        </authorList>
    </citation>
    <scope>NUCLEOTIDE SEQUENCE [LARGE SCALE GENOMIC DNA]</scope>
    <source>
        <strain evidence="2 3">CLA-AA-H224</strain>
    </source>
</reference>
<keyword evidence="3" id="KW-1185">Reference proteome</keyword>
<name>A0AAE3JDC2_9FIRM</name>
<keyword evidence="1" id="KW-0472">Membrane</keyword>
<dbReference type="Proteomes" id="UP001198200">
    <property type="component" value="Unassembled WGS sequence"/>
</dbReference>
<evidence type="ECO:0000313" key="3">
    <source>
        <dbReference type="Proteomes" id="UP001198200"/>
    </source>
</evidence>
<dbReference type="EMBL" id="JAJEQN010000052">
    <property type="protein sequence ID" value="MCC2222836.1"/>
    <property type="molecule type" value="Genomic_DNA"/>
</dbReference>
<feature type="transmembrane region" description="Helical" evidence="1">
    <location>
        <begin position="137"/>
        <end position="162"/>
    </location>
</feature>
<feature type="transmembrane region" description="Helical" evidence="1">
    <location>
        <begin position="12"/>
        <end position="33"/>
    </location>
</feature>
<dbReference type="RefSeq" id="WP_227101552.1">
    <property type="nucleotide sequence ID" value="NZ_JAJEQN010000052.1"/>
</dbReference>
<comment type="caution">
    <text evidence="2">The sequence shown here is derived from an EMBL/GenBank/DDBJ whole genome shotgun (WGS) entry which is preliminary data.</text>
</comment>
<organism evidence="2 3">
    <name type="scientific">Anthropogastromicrobium aceti</name>
    <dbReference type="NCBI Taxonomy" id="2981768"/>
    <lineage>
        <taxon>Bacteria</taxon>
        <taxon>Bacillati</taxon>
        <taxon>Bacillota</taxon>
        <taxon>Clostridia</taxon>
        <taxon>Lachnospirales</taxon>
        <taxon>Lachnospiraceae</taxon>
        <taxon>Anthropogastromicrobium</taxon>
    </lineage>
</organism>
<accession>A0AAE3JDC2</accession>
<evidence type="ECO:0008006" key="4">
    <source>
        <dbReference type="Google" id="ProtNLM"/>
    </source>
</evidence>
<gene>
    <name evidence="2" type="ORF">LKD48_14610</name>
</gene>
<proteinExistence type="predicted"/>
<evidence type="ECO:0000256" key="1">
    <source>
        <dbReference type="SAM" id="Phobius"/>
    </source>
</evidence>
<protein>
    <recommendedName>
        <fullName evidence="4">DUF3592 domain-containing protein</fullName>
    </recommendedName>
</protein>
<evidence type="ECO:0000313" key="2">
    <source>
        <dbReference type="EMBL" id="MCC2222836.1"/>
    </source>
</evidence>
<sequence>MEKNSSKKGDIKISLLGLLIGISLIVAGVYGIVSNKIENQEYKNSTDIRTVNAVVEECRRKDEKNDADILIRSEYNTKVSFVVDGTTYKGRTYFVFGQNELKNSLPFQDKIRRGDEVSVEVYRTSKGSYKIKPDNDIITFLLCCMAIPVGTVVVIIMVLDIFKHASVKRT</sequence>
<keyword evidence="1" id="KW-1133">Transmembrane helix</keyword>